<dbReference type="GO" id="GO:0042742">
    <property type="term" value="P:defense response to bacterium"/>
    <property type="evidence" value="ECO:0007669"/>
    <property type="project" value="UniProtKB-KW"/>
</dbReference>
<gene>
    <name evidence="3" type="ORF">Thpro_020145</name>
</gene>
<accession>A0A1A6C7A3</accession>
<dbReference type="Gene3D" id="1.10.530.40">
    <property type="match status" value="2"/>
</dbReference>
<dbReference type="GO" id="GO:0031640">
    <property type="term" value="P:killing of cells of another organism"/>
    <property type="evidence" value="ECO:0007669"/>
    <property type="project" value="UniProtKB-KW"/>
</dbReference>
<dbReference type="AlphaFoldDB" id="A0A1A6C7A3"/>
<evidence type="ECO:0000256" key="1">
    <source>
        <dbReference type="ARBA" id="ARBA00022529"/>
    </source>
</evidence>
<dbReference type="SUPFAM" id="SSF53955">
    <property type="entry name" value="Lysozyme-like"/>
    <property type="match status" value="2"/>
</dbReference>
<keyword evidence="4" id="KW-1185">Reference proteome</keyword>
<name>A0A1A6C7A3_9GAMM</name>
<keyword evidence="2" id="KW-0081">Bacteriolytic enzyme</keyword>
<evidence type="ECO:0000313" key="4">
    <source>
        <dbReference type="Proteomes" id="UP000029273"/>
    </source>
</evidence>
<dbReference type="Gene3D" id="2.150.10.10">
    <property type="entry name" value="Serralysin-like metalloprotease, C-terminal"/>
    <property type="match status" value="1"/>
</dbReference>
<keyword evidence="1" id="KW-0929">Antimicrobial</keyword>
<dbReference type="OrthoDB" id="5992725at2"/>
<dbReference type="EMBL" id="JQSG02000001">
    <property type="protein sequence ID" value="OBS10429.1"/>
    <property type="molecule type" value="Genomic_DNA"/>
</dbReference>
<evidence type="ECO:0000313" key="3">
    <source>
        <dbReference type="EMBL" id="OBS10429.1"/>
    </source>
</evidence>
<comment type="caution">
    <text evidence="3">The sequence shown here is derived from an EMBL/GenBank/DDBJ whole genome shotgun (WGS) entry which is preliminary data.</text>
</comment>
<evidence type="ECO:0000256" key="2">
    <source>
        <dbReference type="ARBA" id="ARBA00022638"/>
    </source>
</evidence>
<evidence type="ECO:0008006" key="5">
    <source>
        <dbReference type="Google" id="ProtNLM"/>
    </source>
</evidence>
<sequence>MTLTPNTLSKTDYQDLIYQMLKDFEGVNPYAYNDTNNNPTIGLGFEIKANAPAILKGMGYSAASFGNNSVKFNNFVSALQAVGEGAYPDSGPDGESVKLQAAINKIANEYLGTHYGEHNKKTGKINPNFGYGNNTGGSGLTADQQIQATFNHIEGTYETTLDSWLQGVQIPDSTERAALLSLTYNNLIGPGKSPHLHAAIASSNRAEAWYQIRYNSNGGPAKSQPGIAKRRYDEAAIFGLYAPGAVTQAEALQIYQMCTAHGLNNLKAYDKQHAWSLTHAQSISYANGTAQTPLPESLPSTLLPAAQELSSLYGNGQSFNALDIFAASANRTDVSATLTVPNSPALLLAGSGADTLVGTLTGNDVLVAGTGSDMLAGGTGVNRYDMGALASVANVTDTINDSGGQGSIWLGATQLGGGSGLTLNTASNGSLVWTASDGTQYAFTPGSGADAGIGTLSISGGALGTGDQIVIDHFDLSKAQASGQGYLGIHLNAALALEAGTQADSLPEVLAHVTAASPPKCSSQS</sequence>
<reference evidence="3 4" key="1">
    <citation type="journal article" date="2014" name="Genome Announc.">
        <title>Draft Genome Sequence of the Iron-Oxidizing, Acidophilic, and Halotolerant 'Thiobacillus prosperus' Type Strain DSM 5130.</title>
        <authorList>
            <person name="Ossandon F.J."/>
            <person name="Cardenas J.P."/>
            <person name="Corbett M."/>
            <person name="Quatrini R."/>
            <person name="Holmes D.S."/>
            <person name="Watkin E."/>
        </authorList>
    </citation>
    <scope>NUCLEOTIDE SEQUENCE [LARGE SCALE GENOMIC DNA]</scope>
    <source>
        <strain evidence="3 4">DSM 5130</strain>
    </source>
</reference>
<proteinExistence type="predicted"/>
<protein>
    <recommendedName>
        <fullName evidence="5">Lysozyme</fullName>
    </recommendedName>
</protein>
<organism evidence="3 4">
    <name type="scientific">Acidihalobacter prosperus</name>
    <dbReference type="NCBI Taxonomy" id="160660"/>
    <lineage>
        <taxon>Bacteria</taxon>
        <taxon>Pseudomonadati</taxon>
        <taxon>Pseudomonadota</taxon>
        <taxon>Gammaproteobacteria</taxon>
        <taxon>Chromatiales</taxon>
        <taxon>Ectothiorhodospiraceae</taxon>
        <taxon>Acidihalobacter</taxon>
    </lineage>
</organism>
<dbReference type="Proteomes" id="UP000029273">
    <property type="component" value="Unassembled WGS sequence"/>
</dbReference>
<dbReference type="RefSeq" id="WP_145930648.1">
    <property type="nucleotide sequence ID" value="NZ_JQSG02000001.1"/>
</dbReference>
<dbReference type="GO" id="GO:0003796">
    <property type="term" value="F:lysozyme activity"/>
    <property type="evidence" value="ECO:0007669"/>
    <property type="project" value="InterPro"/>
</dbReference>
<dbReference type="InterPro" id="IPR011049">
    <property type="entry name" value="Serralysin-like_metalloprot_C"/>
</dbReference>
<dbReference type="InterPro" id="IPR023347">
    <property type="entry name" value="Lysozyme_dom_sf"/>
</dbReference>
<dbReference type="InterPro" id="IPR023346">
    <property type="entry name" value="Lysozyme-like_dom_sf"/>
</dbReference>
<dbReference type="SUPFAM" id="SSF51120">
    <property type="entry name" value="beta-Roll"/>
    <property type="match status" value="1"/>
</dbReference>